<protein>
    <submittedName>
        <fullName evidence="1">Uncharacterized protein</fullName>
    </submittedName>
</protein>
<dbReference type="AlphaFoldDB" id="A0A9P0LCJ0"/>
<comment type="caution">
    <text evidence="1">The sequence shown here is derived from an EMBL/GenBank/DDBJ whole genome shotgun (WGS) entry which is preliminary data.</text>
</comment>
<organism evidence="1 2">
    <name type="scientific">Acanthoscelides obtectus</name>
    <name type="common">Bean weevil</name>
    <name type="synonym">Bruchus obtectus</name>
    <dbReference type="NCBI Taxonomy" id="200917"/>
    <lineage>
        <taxon>Eukaryota</taxon>
        <taxon>Metazoa</taxon>
        <taxon>Ecdysozoa</taxon>
        <taxon>Arthropoda</taxon>
        <taxon>Hexapoda</taxon>
        <taxon>Insecta</taxon>
        <taxon>Pterygota</taxon>
        <taxon>Neoptera</taxon>
        <taxon>Endopterygota</taxon>
        <taxon>Coleoptera</taxon>
        <taxon>Polyphaga</taxon>
        <taxon>Cucujiformia</taxon>
        <taxon>Chrysomeloidea</taxon>
        <taxon>Chrysomelidae</taxon>
        <taxon>Bruchinae</taxon>
        <taxon>Bruchini</taxon>
        <taxon>Acanthoscelides</taxon>
    </lineage>
</organism>
<gene>
    <name evidence="1" type="ORF">ACAOBT_LOCUS21097</name>
</gene>
<reference evidence="1" key="1">
    <citation type="submission" date="2022-03" db="EMBL/GenBank/DDBJ databases">
        <authorList>
            <person name="Sayadi A."/>
        </authorList>
    </citation>
    <scope>NUCLEOTIDE SEQUENCE</scope>
</reference>
<accession>A0A9P0LCJ0</accession>
<sequence length="53" mass="5907">MDKNGLKLAPEKTEVVILSGIQKLTSLVVKVFFAVRMTEAVSTTKRLVNMRSK</sequence>
<name>A0A9P0LCJ0_ACAOB</name>
<dbReference type="Proteomes" id="UP001152888">
    <property type="component" value="Unassembled WGS sequence"/>
</dbReference>
<evidence type="ECO:0000313" key="2">
    <source>
        <dbReference type="Proteomes" id="UP001152888"/>
    </source>
</evidence>
<evidence type="ECO:0000313" key="1">
    <source>
        <dbReference type="EMBL" id="CAH1992791.1"/>
    </source>
</evidence>
<dbReference type="EMBL" id="CAKOFQ010007156">
    <property type="protein sequence ID" value="CAH1992791.1"/>
    <property type="molecule type" value="Genomic_DNA"/>
</dbReference>
<proteinExistence type="predicted"/>
<keyword evidence="2" id="KW-1185">Reference proteome</keyword>